<feature type="compositionally biased region" description="Basic and acidic residues" evidence="1">
    <location>
        <begin position="106"/>
        <end position="123"/>
    </location>
</feature>
<organism evidence="2">
    <name type="scientific">uncultured Acetobacteraceae bacterium</name>
    <dbReference type="NCBI Taxonomy" id="169975"/>
    <lineage>
        <taxon>Bacteria</taxon>
        <taxon>Pseudomonadati</taxon>
        <taxon>Pseudomonadota</taxon>
        <taxon>Alphaproteobacteria</taxon>
        <taxon>Acetobacterales</taxon>
        <taxon>Acetobacteraceae</taxon>
        <taxon>environmental samples</taxon>
    </lineage>
</organism>
<accession>A0A6J4HT80</accession>
<name>A0A6J4HT80_9PROT</name>
<gene>
    <name evidence="2" type="ORF">AVDCRST_MAG04-1188</name>
</gene>
<feature type="compositionally biased region" description="Basic residues" evidence="1">
    <location>
        <begin position="34"/>
        <end position="45"/>
    </location>
</feature>
<protein>
    <submittedName>
        <fullName evidence="2">BUG/TctC family periplasmic protein</fullName>
    </submittedName>
</protein>
<dbReference type="AlphaFoldDB" id="A0A6J4HT80"/>
<feature type="non-terminal residue" evidence="2">
    <location>
        <position position="1"/>
    </location>
</feature>
<sequence length="123" mass="12920">DGGGPAGAAAARARRRRQSTVHSGRRALGGPARGAHRGGGRPSRRGVRDLVRAARARRNIARADTDAAASRRRGAGGRGNPPRAAGAGRKLGREHARGVRGLPARRNREVGRSRPRRPDPDGL</sequence>
<feature type="non-terminal residue" evidence="2">
    <location>
        <position position="123"/>
    </location>
</feature>
<feature type="region of interest" description="Disordered" evidence="1">
    <location>
        <begin position="1"/>
        <end position="123"/>
    </location>
</feature>
<reference evidence="2" key="1">
    <citation type="submission" date="2020-02" db="EMBL/GenBank/DDBJ databases">
        <authorList>
            <person name="Meier V. D."/>
        </authorList>
    </citation>
    <scope>NUCLEOTIDE SEQUENCE</scope>
    <source>
        <strain evidence="2">AVDCRST_MAG04</strain>
    </source>
</reference>
<dbReference type="EMBL" id="CADCTL010000086">
    <property type="protein sequence ID" value="CAA9232334.1"/>
    <property type="molecule type" value="Genomic_DNA"/>
</dbReference>
<feature type="compositionally biased region" description="Basic residues" evidence="1">
    <location>
        <begin position="12"/>
        <end position="25"/>
    </location>
</feature>
<evidence type="ECO:0000256" key="1">
    <source>
        <dbReference type="SAM" id="MobiDB-lite"/>
    </source>
</evidence>
<proteinExistence type="predicted"/>
<evidence type="ECO:0000313" key="2">
    <source>
        <dbReference type="EMBL" id="CAA9232334.1"/>
    </source>
</evidence>